<dbReference type="Proteomes" id="UP001595912">
    <property type="component" value="Unassembled WGS sequence"/>
</dbReference>
<comment type="caution">
    <text evidence="1">The sequence shown here is derived from an EMBL/GenBank/DDBJ whole genome shotgun (WGS) entry which is preliminary data.</text>
</comment>
<proteinExistence type="predicted"/>
<sequence>MHVGRLYTCGDVFLAMDATLRASWLGHTDDVYDEVCELDEDVTSIPVGPGRAALIAIDGRPNDEGWIEVFTSGRGTVAFVFAAGQDYPATLPAALAHQHRDSPVGDLISLDSGHLAVFSAAADGAGPYSSEFVPARPAPIPVAAAPLSSDPDPGVLLQLEPGNYRFDVEPYVEPGGDLRFGRWTLTHTTTS</sequence>
<organism evidence="1 2">
    <name type="scientific">Dactylosporangium cerinum</name>
    <dbReference type="NCBI Taxonomy" id="1434730"/>
    <lineage>
        <taxon>Bacteria</taxon>
        <taxon>Bacillati</taxon>
        <taxon>Actinomycetota</taxon>
        <taxon>Actinomycetes</taxon>
        <taxon>Micromonosporales</taxon>
        <taxon>Micromonosporaceae</taxon>
        <taxon>Dactylosporangium</taxon>
    </lineage>
</organism>
<accession>A0ABV9VQB7</accession>
<dbReference type="RefSeq" id="WP_380114745.1">
    <property type="nucleotide sequence ID" value="NZ_JBHSIU010000011.1"/>
</dbReference>
<evidence type="ECO:0000313" key="2">
    <source>
        <dbReference type="Proteomes" id="UP001595912"/>
    </source>
</evidence>
<gene>
    <name evidence="1" type="ORF">ACFPIJ_11700</name>
</gene>
<evidence type="ECO:0000313" key="1">
    <source>
        <dbReference type="EMBL" id="MFC4998498.1"/>
    </source>
</evidence>
<name>A0ABV9VQB7_9ACTN</name>
<reference evidence="2" key="1">
    <citation type="journal article" date="2019" name="Int. J. Syst. Evol. Microbiol.">
        <title>The Global Catalogue of Microorganisms (GCM) 10K type strain sequencing project: providing services to taxonomists for standard genome sequencing and annotation.</title>
        <authorList>
            <consortium name="The Broad Institute Genomics Platform"/>
            <consortium name="The Broad Institute Genome Sequencing Center for Infectious Disease"/>
            <person name="Wu L."/>
            <person name="Ma J."/>
        </authorList>
    </citation>
    <scope>NUCLEOTIDE SEQUENCE [LARGE SCALE GENOMIC DNA]</scope>
    <source>
        <strain evidence="2">CGMCC 4.7152</strain>
    </source>
</reference>
<dbReference type="EMBL" id="JBHSIU010000011">
    <property type="protein sequence ID" value="MFC4998498.1"/>
    <property type="molecule type" value="Genomic_DNA"/>
</dbReference>
<keyword evidence="2" id="KW-1185">Reference proteome</keyword>
<protein>
    <submittedName>
        <fullName evidence="1">Uncharacterized protein</fullName>
    </submittedName>
</protein>